<evidence type="ECO:0000256" key="1">
    <source>
        <dbReference type="SAM" id="Phobius"/>
    </source>
</evidence>
<sequence length="75" mass="8619">MNTKVSFINTFKEMFKLGVYVLGMWFLLWVFGLTFPNSTSDEDASPRARRVRLMRARQVQRGRSAGQDNVSADSE</sequence>
<keyword evidence="1" id="KW-1133">Transmembrane helix</keyword>
<dbReference type="InParanoid" id="K2RPT9"/>
<gene>
    <name evidence="2" type="ORF">MPH_05981</name>
</gene>
<keyword evidence="1" id="KW-0472">Membrane</keyword>
<dbReference type="AlphaFoldDB" id="K2RPT9"/>
<dbReference type="Proteomes" id="UP000007129">
    <property type="component" value="Unassembled WGS sequence"/>
</dbReference>
<keyword evidence="1" id="KW-0812">Transmembrane</keyword>
<protein>
    <submittedName>
        <fullName evidence="2">Uncharacterized protein</fullName>
    </submittedName>
</protein>
<accession>K2RPT9</accession>
<name>K2RPT9_MACPH</name>
<reference evidence="2 3" key="1">
    <citation type="journal article" date="2012" name="BMC Genomics">
        <title>Tools to kill: Genome of one of the most destructive plant pathogenic fungi Macrophomina phaseolina.</title>
        <authorList>
            <person name="Islam M.S."/>
            <person name="Haque M.S."/>
            <person name="Islam M.M."/>
            <person name="Emdad E.M."/>
            <person name="Halim A."/>
            <person name="Hossen Q.M.M."/>
            <person name="Hossain M.Z."/>
            <person name="Ahmed B."/>
            <person name="Rahim S."/>
            <person name="Rahman M.S."/>
            <person name="Alam M.M."/>
            <person name="Hou S."/>
            <person name="Wan X."/>
            <person name="Saito J.A."/>
            <person name="Alam M."/>
        </authorList>
    </citation>
    <scope>NUCLEOTIDE SEQUENCE [LARGE SCALE GENOMIC DNA]</scope>
    <source>
        <strain evidence="2 3">MS6</strain>
    </source>
</reference>
<dbReference type="EMBL" id="AHHD01000261">
    <property type="protein sequence ID" value="EKG16778.1"/>
    <property type="molecule type" value="Genomic_DNA"/>
</dbReference>
<proteinExistence type="predicted"/>
<dbReference type="HOGENOM" id="CLU_2671529_0_0_1"/>
<evidence type="ECO:0000313" key="2">
    <source>
        <dbReference type="EMBL" id="EKG16778.1"/>
    </source>
</evidence>
<dbReference type="VEuPathDB" id="FungiDB:MPH_05981"/>
<feature type="transmembrane region" description="Helical" evidence="1">
    <location>
        <begin position="17"/>
        <end position="35"/>
    </location>
</feature>
<comment type="caution">
    <text evidence="2">The sequence shown here is derived from an EMBL/GenBank/DDBJ whole genome shotgun (WGS) entry which is preliminary data.</text>
</comment>
<organism evidence="2 3">
    <name type="scientific">Macrophomina phaseolina (strain MS6)</name>
    <name type="common">Charcoal rot fungus</name>
    <dbReference type="NCBI Taxonomy" id="1126212"/>
    <lineage>
        <taxon>Eukaryota</taxon>
        <taxon>Fungi</taxon>
        <taxon>Dikarya</taxon>
        <taxon>Ascomycota</taxon>
        <taxon>Pezizomycotina</taxon>
        <taxon>Dothideomycetes</taxon>
        <taxon>Dothideomycetes incertae sedis</taxon>
        <taxon>Botryosphaeriales</taxon>
        <taxon>Botryosphaeriaceae</taxon>
        <taxon>Macrophomina</taxon>
    </lineage>
</organism>
<evidence type="ECO:0000313" key="3">
    <source>
        <dbReference type="Proteomes" id="UP000007129"/>
    </source>
</evidence>